<dbReference type="AlphaFoldDB" id="A0A6A5SNF2"/>
<dbReference type="PANTHER" id="PTHR33048:SF129">
    <property type="entry name" value="INTEGRAL MEMBRANE PROTEIN-RELATED"/>
    <property type="match status" value="1"/>
</dbReference>
<evidence type="ECO:0000256" key="4">
    <source>
        <dbReference type="ARBA" id="ARBA00023136"/>
    </source>
</evidence>
<evidence type="ECO:0000256" key="1">
    <source>
        <dbReference type="ARBA" id="ARBA00004141"/>
    </source>
</evidence>
<feature type="transmembrane region" description="Helical" evidence="6">
    <location>
        <begin position="69"/>
        <end position="92"/>
    </location>
</feature>
<feature type="transmembrane region" description="Helical" evidence="6">
    <location>
        <begin position="143"/>
        <end position="165"/>
    </location>
</feature>
<comment type="similarity">
    <text evidence="5">Belongs to the SAT4 family.</text>
</comment>
<dbReference type="InterPro" id="IPR052337">
    <property type="entry name" value="SAT4-like"/>
</dbReference>
<sequence length="344" mass="38578">MDLTQFTHVFFSPLRTRQLTTGSMPDDTKAPLVIGLIGSLLFTNLVLLGARLWSRTRPTYALRIEDWTVVGATVLTSVKFTLICLACSYGFGRHAEFVSAASRLLAVRLIFFCQVLWHWSIVLAKISVAAVLLRIKSTRAWRIFLLGTIVLLILTAMVSTLFAFLQCRPFTSFWNVSMFSKKGTVTCIPSAAITGNIIAGITVHVSIDLVFSFIPITFIRKLRRSRGEKIVLSVLMGLGLFASAFAILRTAGIHSIYRSQDRFRASVMPMLWSMLELQIALMAATIPTLKNYMHHCLVRIVHYFSDQCTDAQIQIRLEDLGFLGRSDGISSNKGMKQLKSNMEW</sequence>
<feature type="transmembrane region" description="Helical" evidence="6">
    <location>
        <begin position="271"/>
        <end position="289"/>
    </location>
</feature>
<evidence type="ECO:0000259" key="7">
    <source>
        <dbReference type="Pfam" id="PF20684"/>
    </source>
</evidence>
<feature type="transmembrane region" description="Helical" evidence="6">
    <location>
        <begin position="230"/>
        <end position="251"/>
    </location>
</feature>
<proteinExistence type="inferred from homology"/>
<feature type="transmembrane region" description="Helical" evidence="6">
    <location>
        <begin position="30"/>
        <end position="48"/>
    </location>
</feature>
<organism evidence="8 9">
    <name type="scientific">Clathrospora elynae</name>
    <dbReference type="NCBI Taxonomy" id="706981"/>
    <lineage>
        <taxon>Eukaryota</taxon>
        <taxon>Fungi</taxon>
        <taxon>Dikarya</taxon>
        <taxon>Ascomycota</taxon>
        <taxon>Pezizomycotina</taxon>
        <taxon>Dothideomycetes</taxon>
        <taxon>Pleosporomycetidae</taxon>
        <taxon>Pleosporales</taxon>
        <taxon>Diademaceae</taxon>
        <taxon>Clathrospora</taxon>
    </lineage>
</organism>
<evidence type="ECO:0000256" key="6">
    <source>
        <dbReference type="SAM" id="Phobius"/>
    </source>
</evidence>
<evidence type="ECO:0000313" key="9">
    <source>
        <dbReference type="Proteomes" id="UP000800038"/>
    </source>
</evidence>
<dbReference type="EMBL" id="ML976051">
    <property type="protein sequence ID" value="KAF1941168.1"/>
    <property type="molecule type" value="Genomic_DNA"/>
</dbReference>
<feature type="domain" description="Rhodopsin" evidence="7">
    <location>
        <begin position="50"/>
        <end position="294"/>
    </location>
</feature>
<gene>
    <name evidence="8" type="ORF">EJ02DRAFT_378256</name>
</gene>
<keyword evidence="4 6" id="KW-0472">Membrane</keyword>
<reference evidence="8" key="1">
    <citation type="journal article" date="2020" name="Stud. Mycol.">
        <title>101 Dothideomycetes genomes: a test case for predicting lifestyles and emergence of pathogens.</title>
        <authorList>
            <person name="Haridas S."/>
            <person name="Albert R."/>
            <person name="Binder M."/>
            <person name="Bloem J."/>
            <person name="Labutti K."/>
            <person name="Salamov A."/>
            <person name="Andreopoulos B."/>
            <person name="Baker S."/>
            <person name="Barry K."/>
            <person name="Bills G."/>
            <person name="Bluhm B."/>
            <person name="Cannon C."/>
            <person name="Castanera R."/>
            <person name="Culley D."/>
            <person name="Daum C."/>
            <person name="Ezra D."/>
            <person name="Gonzalez J."/>
            <person name="Henrissat B."/>
            <person name="Kuo A."/>
            <person name="Liang C."/>
            <person name="Lipzen A."/>
            <person name="Lutzoni F."/>
            <person name="Magnuson J."/>
            <person name="Mondo S."/>
            <person name="Nolan M."/>
            <person name="Ohm R."/>
            <person name="Pangilinan J."/>
            <person name="Park H.-J."/>
            <person name="Ramirez L."/>
            <person name="Alfaro M."/>
            <person name="Sun H."/>
            <person name="Tritt A."/>
            <person name="Yoshinaga Y."/>
            <person name="Zwiers L.-H."/>
            <person name="Turgeon B."/>
            <person name="Goodwin S."/>
            <person name="Spatafora J."/>
            <person name="Crous P."/>
            <person name="Grigoriev I."/>
        </authorList>
    </citation>
    <scope>NUCLEOTIDE SEQUENCE</scope>
    <source>
        <strain evidence="8">CBS 161.51</strain>
    </source>
</reference>
<evidence type="ECO:0000256" key="3">
    <source>
        <dbReference type="ARBA" id="ARBA00022989"/>
    </source>
</evidence>
<dbReference type="Pfam" id="PF20684">
    <property type="entry name" value="Fung_rhodopsin"/>
    <property type="match status" value="1"/>
</dbReference>
<dbReference type="GO" id="GO:0016020">
    <property type="term" value="C:membrane"/>
    <property type="evidence" value="ECO:0007669"/>
    <property type="project" value="UniProtKB-SubCell"/>
</dbReference>
<dbReference type="Proteomes" id="UP000800038">
    <property type="component" value="Unassembled WGS sequence"/>
</dbReference>
<keyword evidence="2 6" id="KW-0812">Transmembrane</keyword>
<feature type="transmembrane region" description="Helical" evidence="6">
    <location>
        <begin position="197"/>
        <end position="218"/>
    </location>
</feature>
<dbReference type="OrthoDB" id="3897607at2759"/>
<evidence type="ECO:0000256" key="2">
    <source>
        <dbReference type="ARBA" id="ARBA00022692"/>
    </source>
</evidence>
<protein>
    <recommendedName>
        <fullName evidence="7">Rhodopsin domain-containing protein</fullName>
    </recommendedName>
</protein>
<dbReference type="InterPro" id="IPR049326">
    <property type="entry name" value="Rhodopsin_dom_fungi"/>
</dbReference>
<evidence type="ECO:0000313" key="8">
    <source>
        <dbReference type="EMBL" id="KAF1941168.1"/>
    </source>
</evidence>
<comment type="subcellular location">
    <subcellularLocation>
        <location evidence="1">Membrane</location>
        <topology evidence="1">Multi-pass membrane protein</topology>
    </subcellularLocation>
</comment>
<dbReference type="PANTHER" id="PTHR33048">
    <property type="entry name" value="PTH11-LIKE INTEGRAL MEMBRANE PROTEIN (AFU_ORTHOLOGUE AFUA_5G11245)"/>
    <property type="match status" value="1"/>
</dbReference>
<accession>A0A6A5SNF2</accession>
<evidence type="ECO:0000256" key="5">
    <source>
        <dbReference type="ARBA" id="ARBA00038359"/>
    </source>
</evidence>
<keyword evidence="3 6" id="KW-1133">Transmembrane helix</keyword>
<name>A0A6A5SNF2_9PLEO</name>
<keyword evidence="9" id="KW-1185">Reference proteome</keyword>
<feature type="transmembrane region" description="Helical" evidence="6">
    <location>
        <begin position="104"/>
        <end position="131"/>
    </location>
</feature>